<evidence type="ECO:0000256" key="3">
    <source>
        <dbReference type="PROSITE-ProRule" id="PRU00023"/>
    </source>
</evidence>
<dbReference type="GO" id="GO:0085020">
    <property type="term" value="P:protein K6-linked ubiquitination"/>
    <property type="evidence" value="ECO:0007669"/>
    <property type="project" value="TreeGrafter"/>
</dbReference>
<dbReference type="Pfam" id="PF12796">
    <property type="entry name" value="Ank_2"/>
    <property type="match status" value="1"/>
</dbReference>
<reference evidence="5 6" key="1">
    <citation type="submission" date="2016-08" db="EMBL/GenBank/DDBJ databases">
        <title>A Parts List for Fungal Cellulosomes Revealed by Comparative Genomics.</title>
        <authorList>
            <consortium name="DOE Joint Genome Institute"/>
            <person name="Haitjema C.H."/>
            <person name="Gilmore S.P."/>
            <person name="Henske J.K."/>
            <person name="Solomon K.V."/>
            <person name="De Groot R."/>
            <person name="Kuo A."/>
            <person name="Mondo S.J."/>
            <person name="Salamov A.A."/>
            <person name="Labutti K."/>
            <person name="Zhao Z."/>
            <person name="Chiniquy J."/>
            <person name="Barry K."/>
            <person name="Brewer H.M."/>
            <person name="Purvine S.O."/>
            <person name="Wright A.T."/>
            <person name="Boxma B."/>
            <person name="Van Alen T."/>
            <person name="Hackstein J.H."/>
            <person name="Baker S.E."/>
            <person name="Grigoriev I.V."/>
            <person name="O'Malley M.A."/>
        </authorList>
    </citation>
    <scope>NUCLEOTIDE SEQUENCE [LARGE SCALE GENOMIC DNA]</scope>
    <source>
        <strain evidence="5 6">G1</strain>
    </source>
</reference>
<dbReference type="PROSITE" id="PS50297">
    <property type="entry name" value="ANK_REP_REGION"/>
    <property type="match status" value="1"/>
</dbReference>
<evidence type="ECO:0000256" key="2">
    <source>
        <dbReference type="ARBA" id="ARBA00023043"/>
    </source>
</evidence>
<dbReference type="PROSITE" id="PS50088">
    <property type="entry name" value="ANK_REPEAT"/>
    <property type="match status" value="2"/>
</dbReference>
<protein>
    <submittedName>
        <fullName evidence="5">Ankyrin</fullName>
    </submittedName>
</protein>
<gene>
    <name evidence="5" type="ORF">LY90DRAFT_514080</name>
</gene>
<dbReference type="Pfam" id="PF00023">
    <property type="entry name" value="Ank"/>
    <property type="match status" value="1"/>
</dbReference>
<dbReference type="PANTHER" id="PTHR24171:SF8">
    <property type="entry name" value="BRCA1-ASSOCIATED RING DOMAIN PROTEIN 1"/>
    <property type="match status" value="1"/>
</dbReference>
<sequence length="818" mass="95649">MIKLIMKYSNKNNFLLNINDRSKEDLYPLILAINNNDVDSLKLILDYAEKNKIELHINRNDKIKCDEFFKRNKEIQFKSCIIIDEKSTNIPNKNDKRKNNDIDKSRQSIQSDKNINMKNENLNLINECKNNNLEKIKQLIENDIDVNMKNEYGDNALTIACENMNLEVIKCLVNKGAKINTTNSFGSSPLNILCKVKSKDKLKKILEIIEYLIKNGADINYKDENGVTPLLTACYFKNEKIIRKLLKHYKENININIQNIYGDSPLMISGYFYDEKIIKKLINYEANIEQENEDRYSLKMILKSFHNINFYEEFKSDKKEITEYDLFREDLLSTKLNSKNNTNEIIPESKKKEKNDDDDESIMQKSILNQNENNIKSQISDNSDDENDLKTTQKNIDNNKKKSDLEFQNSSNESDLESIINFENFSNDTISKDSKLIKYINQCDIENGKIVSLDLQNLNINLINYISMKTHDNLLNISKNSICYIEKEHGKGGGTGFFIKLSIPSEQKPLYGLITNNHVLNIDYFKNNNSIKINSEENRNHFVINLNNDIFIFSSELIDITFIQLPDDISSKVPDIVFLDPCDDDYNYEKDQYIYIFQYPKKKLKFSTGLIKSSSGFNYFHLVTTKNGSSGSPLLNSSMKIVGVHKTGKINKHGNINIATKMSIVKYAISILYYKSYTNKITKARESVRKLSEDEEDELINHDLNKTKIPNMYVCSYSTSPLYLLFYRTNHGWYFTSRNKKEIKNIISIYKRKMKVINDTSENNKEIIDEIQEIKYFNWIFINPFKKLEDIIKEFDEELDHLHKLIISWLKISEFMYI</sequence>
<accession>A0A1Y2AT16</accession>
<dbReference type="STRING" id="1754190.A0A1Y2AT16"/>
<evidence type="ECO:0000256" key="1">
    <source>
        <dbReference type="ARBA" id="ARBA00022737"/>
    </source>
</evidence>
<keyword evidence="6" id="KW-1185">Reference proteome</keyword>
<dbReference type="SMART" id="SM00248">
    <property type="entry name" value="ANK"/>
    <property type="match status" value="6"/>
</dbReference>
<dbReference type="EMBL" id="MCOG01000209">
    <property type="protein sequence ID" value="ORY25692.1"/>
    <property type="molecule type" value="Genomic_DNA"/>
</dbReference>
<evidence type="ECO:0000313" key="6">
    <source>
        <dbReference type="Proteomes" id="UP000193920"/>
    </source>
</evidence>
<feature type="region of interest" description="Disordered" evidence="4">
    <location>
        <begin position="368"/>
        <end position="409"/>
    </location>
</feature>
<dbReference type="SUPFAM" id="SSF50494">
    <property type="entry name" value="Trypsin-like serine proteases"/>
    <property type="match status" value="1"/>
</dbReference>
<keyword evidence="2 3" id="KW-0040">ANK repeat</keyword>
<dbReference type="OrthoDB" id="370884at2759"/>
<dbReference type="SUPFAM" id="SSF48403">
    <property type="entry name" value="Ankyrin repeat"/>
    <property type="match status" value="1"/>
</dbReference>
<dbReference type="GO" id="GO:0004842">
    <property type="term" value="F:ubiquitin-protein transferase activity"/>
    <property type="evidence" value="ECO:0007669"/>
    <property type="project" value="TreeGrafter"/>
</dbReference>
<name>A0A1Y2AT16_9FUNG</name>
<feature type="compositionally biased region" description="Polar residues" evidence="4">
    <location>
        <begin position="368"/>
        <end position="381"/>
    </location>
</feature>
<dbReference type="InterPro" id="IPR009003">
    <property type="entry name" value="Peptidase_S1_PA"/>
</dbReference>
<dbReference type="InterPro" id="IPR036770">
    <property type="entry name" value="Ankyrin_rpt-contain_sf"/>
</dbReference>
<evidence type="ECO:0000256" key="4">
    <source>
        <dbReference type="SAM" id="MobiDB-lite"/>
    </source>
</evidence>
<dbReference type="Pfam" id="PF13365">
    <property type="entry name" value="Trypsin_2"/>
    <property type="match status" value="1"/>
</dbReference>
<evidence type="ECO:0000313" key="5">
    <source>
        <dbReference type="EMBL" id="ORY25692.1"/>
    </source>
</evidence>
<dbReference type="PANTHER" id="PTHR24171">
    <property type="entry name" value="ANKYRIN REPEAT DOMAIN-CONTAINING PROTEIN 39-RELATED"/>
    <property type="match status" value="1"/>
</dbReference>
<dbReference type="Proteomes" id="UP000193920">
    <property type="component" value="Unassembled WGS sequence"/>
</dbReference>
<dbReference type="AlphaFoldDB" id="A0A1Y2AT16"/>
<feature type="repeat" description="ANK" evidence="3">
    <location>
        <begin position="152"/>
        <end position="184"/>
    </location>
</feature>
<feature type="repeat" description="ANK" evidence="3">
    <location>
        <begin position="185"/>
        <end position="224"/>
    </location>
</feature>
<keyword evidence="1" id="KW-0677">Repeat</keyword>
<dbReference type="InterPro" id="IPR043504">
    <property type="entry name" value="Peptidase_S1_PA_chymotrypsin"/>
</dbReference>
<comment type="caution">
    <text evidence="5">The sequence shown here is derived from an EMBL/GenBank/DDBJ whole genome shotgun (WGS) entry which is preliminary data.</text>
</comment>
<dbReference type="InterPro" id="IPR002110">
    <property type="entry name" value="Ankyrin_rpt"/>
</dbReference>
<dbReference type="Gene3D" id="2.40.10.10">
    <property type="entry name" value="Trypsin-like serine proteases"/>
    <property type="match status" value="2"/>
</dbReference>
<dbReference type="Gene3D" id="1.25.40.20">
    <property type="entry name" value="Ankyrin repeat-containing domain"/>
    <property type="match status" value="2"/>
</dbReference>
<organism evidence="5 6">
    <name type="scientific">Neocallimastix californiae</name>
    <dbReference type="NCBI Taxonomy" id="1754190"/>
    <lineage>
        <taxon>Eukaryota</taxon>
        <taxon>Fungi</taxon>
        <taxon>Fungi incertae sedis</taxon>
        <taxon>Chytridiomycota</taxon>
        <taxon>Chytridiomycota incertae sedis</taxon>
        <taxon>Neocallimastigomycetes</taxon>
        <taxon>Neocallimastigales</taxon>
        <taxon>Neocallimastigaceae</taxon>
        <taxon>Neocallimastix</taxon>
    </lineage>
</organism>
<proteinExistence type="predicted"/>